<organism evidence="1 2">
    <name type="scientific">Quercus rubra</name>
    <name type="common">Northern red oak</name>
    <name type="synonym">Quercus borealis</name>
    <dbReference type="NCBI Taxonomy" id="3512"/>
    <lineage>
        <taxon>Eukaryota</taxon>
        <taxon>Viridiplantae</taxon>
        <taxon>Streptophyta</taxon>
        <taxon>Embryophyta</taxon>
        <taxon>Tracheophyta</taxon>
        <taxon>Spermatophyta</taxon>
        <taxon>Magnoliopsida</taxon>
        <taxon>eudicotyledons</taxon>
        <taxon>Gunneridae</taxon>
        <taxon>Pentapetalae</taxon>
        <taxon>rosids</taxon>
        <taxon>fabids</taxon>
        <taxon>Fagales</taxon>
        <taxon>Fagaceae</taxon>
        <taxon>Quercus</taxon>
    </lineage>
</organism>
<evidence type="ECO:0000313" key="2">
    <source>
        <dbReference type="Proteomes" id="UP001324115"/>
    </source>
</evidence>
<reference evidence="1 2" key="1">
    <citation type="journal article" date="2023" name="G3 (Bethesda)">
        <title>A haplotype-resolved chromosome-scale genome for Quercus rubra L. provides insights into the genetics of adaptive traits for red oak species.</title>
        <authorList>
            <person name="Kapoor B."/>
            <person name="Jenkins J."/>
            <person name="Schmutz J."/>
            <person name="Zhebentyayeva T."/>
            <person name="Kuelheim C."/>
            <person name="Coggeshall M."/>
            <person name="Heim C."/>
            <person name="Lasky J.R."/>
            <person name="Leites L."/>
            <person name="Islam-Faridi N."/>
            <person name="Romero-Severson J."/>
            <person name="DeLeo V.L."/>
            <person name="Lucas S.M."/>
            <person name="Lazic D."/>
            <person name="Gailing O."/>
            <person name="Carlson J."/>
            <person name="Staton M."/>
        </authorList>
    </citation>
    <scope>NUCLEOTIDE SEQUENCE [LARGE SCALE GENOMIC DNA]</scope>
    <source>
        <strain evidence="1">Pseudo-F2</strain>
    </source>
</reference>
<comment type="caution">
    <text evidence="1">The sequence shown here is derived from an EMBL/GenBank/DDBJ whole genome shotgun (WGS) entry which is preliminary data.</text>
</comment>
<evidence type="ECO:0000313" key="1">
    <source>
        <dbReference type="EMBL" id="KAK4586795.1"/>
    </source>
</evidence>
<dbReference type="Proteomes" id="UP001324115">
    <property type="component" value="Unassembled WGS sequence"/>
</dbReference>
<keyword evidence="2" id="KW-1185">Reference proteome</keyword>
<dbReference type="EMBL" id="JAXUIC010000006">
    <property type="protein sequence ID" value="KAK4586795.1"/>
    <property type="molecule type" value="Genomic_DNA"/>
</dbReference>
<protein>
    <recommendedName>
        <fullName evidence="3">Reverse transcriptase domain-containing protein</fullName>
    </recommendedName>
</protein>
<accession>A0AAN7IUM2</accession>
<evidence type="ECO:0008006" key="3">
    <source>
        <dbReference type="Google" id="ProtNLM"/>
    </source>
</evidence>
<sequence>MWLKTEGFKDKVHSWWNRYSFSGTSSFVLAKKLKALKADIIQWNRSEFGNVERQKKELLEALNLSDVKEGDHGLSKVELDERVVLRSEIQNLLSLEEVSWRQKSRMLCIKEGDNNTKFFHKVANSRRRYNHISMLEVNEVINEDESEMTDQAVQFYKNLYKESKEWRPFVEGLEFDQIERLERGWLERRFEQEEVFRAVKELEGDKAPGPNGFSLAFFHHCWGVVERDVLAMFEEFYLHSKFEKSLNATFLALVPKKNDASNIRDFRPISLVGSVYKILAKVLANRLKEVLDQLISESQNSFVGGR</sequence>
<dbReference type="PANTHER" id="PTHR31635:SF196">
    <property type="entry name" value="REVERSE TRANSCRIPTASE DOMAIN-CONTAINING PROTEIN-RELATED"/>
    <property type="match status" value="1"/>
</dbReference>
<proteinExistence type="predicted"/>
<dbReference type="PANTHER" id="PTHR31635">
    <property type="entry name" value="REVERSE TRANSCRIPTASE DOMAIN-CONTAINING PROTEIN-RELATED"/>
    <property type="match status" value="1"/>
</dbReference>
<gene>
    <name evidence="1" type="ORF">RGQ29_023811</name>
</gene>
<name>A0AAN7IUM2_QUERU</name>
<dbReference type="AlphaFoldDB" id="A0AAN7IUM2"/>